<gene>
    <name evidence="1" type="ORF">CQW49_16535</name>
</gene>
<dbReference type="EMBL" id="CP023737">
    <property type="protein sequence ID" value="ATQ69308.1"/>
    <property type="molecule type" value="Genomic_DNA"/>
</dbReference>
<evidence type="ECO:0000313" key="2">
    <source>
        <dbReference type="Proteomes" id="UP000230709"/>
    </source>
</evidence>
<reference evidence="2" key="1">
    <citation type="submission" date="2017-10" db="EMBL/GenBank/DDBJ databases">
        <title>Completed PacBio SMRT sequence of Methylosinus trichosporium OB3b reveals presence of a third large plasmid.</title>
        <authorList>
            <person name="Charles T.C."/>
            <person name="Lynch M.D.J."/>
            <person name="Heil J.R."/>
            <person name="Cheng J."/>
        </authorList>
    </citation>
    <scope>NUCLEOTIDE SEQUENCE [LARGE SCALE GENOMIC DNA]</scope>
    <source>
        <strain evidence="2">OB3b</strain>
    </source>
</reference>
<dbReference type="AlphaFoldDB" id="A0A2D2D2T9"/>
<keyword evidence="2" id="KW-1185">Reference proteome</keyword>
<name>A0A2D2D2T9_METT3</name>
<protein>
    <submittedName>
        <fullName evidence="1">Uncharacterized protein</fullName>
    </submittedName>
</protein>
<dbReference type="KEGG" id="mtw:CQW49_16535"/>
<dbReference type="Proteomes" id="UP000230709">
    <property type="component" value="Chromosome"/>
</dbReference>
<organism evidence="1 2">
    <name type="scientific">Methylosinus trichosporium (strain ATCC 35070 / NCIMB 11131 / UNIQEM 75 / OB3b)</name>
    <dbReference type="NCBI Taxonomy" id="595536"/>
    <lineage>
        <taxon>Bacteria</taxon>
        <taxon>Pseudomonadati</taxon>
        <taxon>Pseudomonadota</taxon>
        <taxon>Alphaproteobacteria</taxon>
        <taxon>Hyphomicrobiales</taxon>
        <taxon>Methylocystaceae</taxon>
        <taxon>Methylosinus</taxon>
    </lineage>
</organism>
<evidence type="ECO:0000313" key="1">
    <source>
        <dbReference type="EMBL" id="ATQ69308.1"/>
    </source>
</evidence>
<accession>A0A2D2D2T9</accession>
<proteinExistence type="predicted"/>
<sequence length="113" mass="11420">MLEKGVCVMMASGNRLFSNGASRLVAAAIVVTGFCAAVAAAPAVAPLHKSAAAPVHRANFGEGASALRPFGQGAAIHVDRAYGDEDEDCVLAVTKVEDADGRVSVTRGVACAH</sequence>